<proteinExistence type="predicted"/>
<keyword evidence="11" id="KW-1185">Reference proteome</keyword>
<keyword evidence="1" id="KW-0812">Transmembrane</keyword>
<dbReference type="Proteomes" id="UP000663823">
    <property type="component" value="Unassembled WGS sequence"/>
</dbReference>
<evidence type="ECO:0000313" key="10">
    <source>
        <dbReference type="EMBL" id="CAF3735379.1"/>
    </source>
</evidence>
<evidence type="ECO:0000256" key="1">
    <source>
        <dbReference type="SAM" id="Phobius"/>
    </source>
</evidence>
<dbReference type="EMBL" id="CAJNOL010000195">
    <property type="protein sequence ID" value="CAF0924058.1"/>
    <property type="molecule type" value="Genomic_DNA"/>
</dbReference>
<reference evidence="4" key="1">
    <citation type="submission" date="2021-02" db="EMBL/GenBank/DDBJ databases">
        <authorList>
            <person name="Nowell W R."/>
        </authorList>
    </citation>
    <scope>NUCLEOTIDE SEQUENCE</scope>
</reference>
<dbReference type="EMBL" id="CAJNOO010000319">
    <property type="protein sequence ID" value="CAF0904011.1"/>
    <property type="molecule type" value="Genomic_DNA"/>
</dbReference>
<dbReference type="Proteomes" id="UP000663864">
    <property type="component" value="Unassembled WGS sequence"/>
</dbReference>
<dbReference type="Proteomes" id="UP000663882">
    <property type="component" value="Unassembled WGS sequence"/>
</dbReference>
<evidence type="ECO:0000313" key="8">
    <source>
        <dbReference type="EMBL" id="CAF3596855.1"/>
    </source>
</evidence>
<dbReference type="EMBL" id="CAJNOU010000186">
    <property type="protein sequence ID" value="CAF0906594.1"/>
    <property type="molecule type" value="Genomic_DNA"/>
</dbReference>
<keyword evidence="1" id="KW-0472">Membrane</keyword>
<evidence type="ECO:0000313" key="3">
    <source>
        <dbReference type="EMBL" id="CAF0901444.1"/>
    </source>
</evidence>
<dbReference type="Proteomes" id="UP000663889">
    <property type="component" value="Unassembled WGS sequence"/>
</dbReference>
<evidence type="ECO:0000313" key="12">
    <source>
        <dbReference type="Proteomes" id="UP000663882"/>
    </source>
</evidence>
<dbReference type="Proteomes" id="UP000663870">
    <property type="component" value="Unassembled WGS sequence"/>
</dbReference>
<organism evidence="4 12">
    <name type="scientific">Rotaria sordida</name>
    <dbReference type="NCBI Taxonomy" id="392033"/>
    <lineage>
        <taxon>Eukaryota</taxon>
        <taxon>Metazoa</taxon>
        <taxon>Spiralia</taxon>
        <taxon>Gnathifera</taxon>
        <taxon>Rotifera</taxon>
        <taxon>Eurotatoria</taxon>
        <taxon>Bdelloidea</taxon>
        <taxon>Philodinida</taxon>
        <taxon>Philodinidae</taxon>
        <taxon>Rotaria</taxon>
    </lineage>
</organism>
<evidence type="ECO:0000313" key="4">
    <source>
        <dbReference type="EMBL" id="CAF0904011.1"/>
    </source>
</evidence>
<dbReference type="Proteomes" id="UP000663854">
    <property type="component" value="Unassembled WGS sequence"/>
</dbReference>
<evidence type="ECO:0000313" key="7">
    <source>
        <dbReference type="EMBL" id="CAF0924058.1"/>
    </source>
</evidence>
<evidence type="ECO:0000313" key="11">
    <source>
        <dbReference type="Proteomes" id="UP000663870"/>
    </source>
</evidence>
<dbReference type="Proteomes" id="UP000663874">
    <property type="component" value="Unassembled WGS sequence"/>
</dbReference>
<dbReference type="EMBL" id="CAJNOH010000141">
    <property type="protein sequence ID" value="CAF0901444.1"/>
    <property type="molecule type" value="Genomic_DNA"/>
</dbReference>
<dbReference type="EMBL" id="CAJOBD010000910">
    <property type="protein sequence ID" value="CAF3735379.1"/>
    <property type="molecule type" value="Genomic_DNA"/>
</dbReference>
<evidence type="ECO:0000313" key="5">
    <source>
        <dbReference type="EMBL" id="CAF0906594.1"/>
    </source>
</evidence>
<dbReference type="AlphaFoldDB" id="A0A813ZVX9"/>
<evidence type="ECO:0000313" key="2">
    <source>
        <dbReference type="EMBL" id="CAF0820385.1"/>
    </source>
</evidence>
<evidence type="ECO:0000313" key="6">
    <source>
        <dbReference type="EMBL" id="CAF0917244.1"/>
    </source>
</evidence>
<comment type="caution">
    <text evidence="4">The sequence shown here is derived from an EMBL/GenBank/DDBJ whole genome shotgun (WGS) entry which is preliminary data.</text>
</comment>
<evidence type="ECO:0000313" key="9">
    <source>
        <dbReference type="EMBL" id="CAF3603521.1"/>
    </source>
</evidence>
<keyword evidence="1" id="KW-1133">Transmembrane helix</keyword>
<protein>
    <submittedName>
        <fullName evidence="4">Uncharacterized protein</fullName>
    </submittedName>
</protein>
<feature type="transmembrane region" description="Helical" evidence="1">
    <location>
        <begin position="51"/>
        <end position="73"/>
    </location>
</feature>
<gene>
    <name evidence="8" type="ORF">FNK824_LOCUS3211</name>
    <name evidence="10" type="ORF">JBS370_LOCUS11668</name>
    <name evidence="7" type="ORF">JXQ802_LOCUS10278</name>
    <name evidence="6" type="ORF">JXQ802_LOCUS9938</name>
    <name evidence="9" type="ORF">OTI717_LOCUS6931</name>
    <name evidence="3" type="ORF">PYM288_LOCUS9547</name>
    <name evidence="4" type="ORF">RFH988_LOCUS9137</name>
    <name evidence="5" type="ORF">SEV965_LOCUS5920</name>
    <name evidence="2" type="ORF">ZHD862_LOCUS3354</name>
</gene>
<dbReference type="OrthoDB" id="9978270at2759"/>
<sequence>MMASQENTQRSGYTNKFGKPISNDVDQWFAQGVKSVGPPIHSEFCTKTQTFYIILFVIGFIVLATVIIVPIIIGNMKQSESG</sequence>
<dbReference type="EMBL" id="CAJOBE010000210">
    <property type="protein sequence ID" value="CAF3596855.1"/>
    <property type="molecule type" value="Genomic_DNA"/>
</dbReference>
<name>A0A813ZVX9_9BILA</name>
<dbReference type="Proteomes" id="UP000663836">
    <property type="component" value="Unassembled WGS sequence"/>
</dbReference>
<dbReference type="EMBL" id="CAJNOT010000072">
    <property type="protein sequence ID" value="CAF0820385.1"/>
    <property type="molecule type" value="Genomic_DNA"/>
</dbReference>
<accession>A0A813ZVX9</accession>
<dbReference type="EMBL" id="CAJNOL010000186">
    <property type="protein sequence ID" value="CAF0917244.1"/>
    <property type="molecule type" value="Genomic_DNA"/>
</dbReference>
<dbReference type="EMBL" id="CAJOAX010000504">
    <property type="protein sequence ID" value="CAF3603521.1"/>
    <property type="molecule type" value="Genomic_DNA"/>
</dbReference>